<dbReference type="Proteomes" id="UP001189122">
    <property type="component" value="Unassembled WGS sequence"/>
</dbReference>
<evidence type="ECO:0000256" key="3">
    <source>
        <dbReference type="ARBA" id="ARBA00022980"/>
    </source>
</evidence>
<dbReference type="Gene3D" id="3.40.30.10">
    <property type="entry name" value="Glutaredoxin"/>
    <property type="match status" value="1"/>
</dbReference>
<dbReference type="EMBL" id="CACRZD030000194">
    <property type="protein sequence ID" value="CAA6674991.1"/>
    <property type="molecule type" value="Genomic_DNA"/>
</dbReference>
<proteinExistence type="inferred from homology"/>
<reference evidence="9" key="1">
    <citation type="journal article" date="2020" name="Sci. Rep.">
        <title>Chromosome-scale genome assembly for the duckweed Spirodela intermedia, integrating cytogenetic maps, PacBio and Oxford Nanopore libraries.</title>
        <authorList>
            <person name="Hoang P.T.N."/>
            <person name="Fiebig A."/>
            <person name="Novak P."/>
            <person name="Macas J."/>
            <person name="Cao H.X."/>
            <person name="Stepanenko A."/>
            <person name="Chen G."/>
            <person name="Borisjuk N."/>
            <person name="Scholz U."/>
            <person name="Schubert I."/>
        </authorList>
    </citation>
    <scope>NUCLEOTIDE SEQUENCE [LARGE SCALE GENOMIC DNA]</scope>
</reference>
<evidence type="ECO:0000259" key="7">
    <source>
        <dbReference type="Pfam" id="PF05047"/>
    </source>
</evidence>
<dbReference type="InterPro" id="IPR039927">
    <property type="entry name" value="Ribosomal_mL43"/>
</dbReference>
<comment type="caution">
    <text evidence="8">The sequence shown here is derived from an EMBL/GenBank/DDBJ whole genome shotgun (WGS) entry which is preliminary data.</text>
</comment>
<keyword evidence="4" id="KW-0496">Mitochondrion</keyword>
<keyword evidence="9" id="KW-1185">Reference proteome</keyword>
<dbReference type="Pfam" id="PF05047">
    <property type="entry name" value="L51_S25_CI-B8"/>
    <property type="match status" value="1"/>
</dbReference>
<gene>
    <name evidence="8" type="ORF">SI7747_UN021349</name>
</gene>
<dbReference type="PANTHER" id="PTHR21396">
    <property type="entry name" value="39S RIBOSOMAL PROTEIN L43"/>
    <property type="match status" value="1"/>
</dbReference>
<dbReference type="InterPro" id="IPR007741">
    <property type="entry name" value="Ribosomal_mL43/mS25/NADH_DH"/>
</dbReference>
<evidence type="ECO:0000313" key="9">
    <source>
        <dbReference type="Proteomes" id="UP001189122"/>
    </source>
</evidence>
<accession>A0ABN7EAS6</accession>
<organism evidence="8 9">
    <name type="scientific">Spirodela intermedia</name>
    <name type="common">Intermediate duckweed</name>
    <dbReference type="NCBI Taxonomy" id="51605"/>
    <lineage>
        <taxon>Eukaryota</taxon>
        <taxon>Viridiplantae</taxon>
        <taxon>Streptophyta</taxon>
        <taxon>Embryophyta</taxon>
        <taxon>Tracheophyta</taxon>
        <taxon>Spermatophyta</taxon>
        <taxon>Magnoliopsida</taxon>
        <taxon>Liliopsida</taxon>
        <taxon>Araceae</taxon>
        <taxon>Lemnoideae</taxon>
        <taxon>Spirodela</taxon>
    </lineage>
</organism>
<comment type="similarity">
    <text evidence="2">Belongs to the mitochondrion-specific ribosomal protein mL43 family.</text>
</comment>
<dbReference type="SUPFAM" id="SSF52833">
    <property type="entry name" value="Thioredoxin-like"/>
    <property type="match status" value="1"/>
</dbReference>
<dbReference type="InterPro" id="IPR036249">
    <property type="entry name" value="Thioredoxin-like_sf"/>
</dbReference>
<evidence type="ECO:0000256" key="6">
    <source>
        <dbReference type="ARBA" id="ARBA00035188"/>
    </source>
</evidence>
<comment type="subcellular location">
    <subcellularLocation>
        <location evidence="1">Mitochondrion</location>
    </subcellularLocation>
</comment>
<evidence type="ECO:0000313" key="8">
    <source>
        <dbReference type="EMBL" id="CAA6674991.1"/>
    </source>
</evidence>
<dbReference type="PANTHER" id="PTHR21396:SF2">
    <property type="entry name" value="LARGE RIBOSOMAL SUBUNIT PROTEIN ML43"/>
    <property type="match status" value="1"/>
</dbReference>
<keyword evidence="5" id="KW-0687">Ribonucleoprotein</keyword>
<sequence length="73" mass="8281">MVHKGVWQEFMEAHLPAFKEKNPQLEVVTKLTCGQHPHLMGLYRRLLLTRGFLLIGGGVCVQNHNNQVVCVKS</sequence>
<name>A0ABN7EAS6_SPIIN</name>
<evidence type="ECO:0000256" key="4">
    <source>
        <dbReference type="ARBA" id="ARBA00023128"/>
    </source>
</evidence>
<evidence type="ECO:0000256" key="1">
    <source>
        <dbReference type="ARBA" id="ARBA00004173"/>
    </source>
</evidence>
<keyword evidence="3" id="KW-0689">Ribosomal protein</keyword>
<evidence type="ECO:0000256" key="5">
    <source>
        <dbReference type="ARBA" id="ARBA00023274"/>
    </source>
</evidence>
<protein>
    <recommendedName>
        <fullName evidence="6">Large ribosomal subunit protein mL43</fullName>
    </recommendedName>
</protein>
<evidence type="ECO:0000256" key="2">
    <source>
        <dbReference type="ARBA" id="ARBA00006073"/>
    </source>
</evidence>
<feature type="domain" description="Ribosomal protein/NADH dehydrogenase" evidence="7">
    <location>
        <begin position="9"/>
        <end position="44"/>
    </location>
</feature>